<protein>
    <submittedName>
        <fullName evidence="1">Uncharacterized protein</fullName>
    </submittedName>
</protein>
<reference evidence="1 2" key="1">
    <citation type="journal article" date="2011" name="Science">
        <title>The ecoresponsive genome of Daphnia pulex.</title>
        <authorList>
            <person name="Colbourne J.K."/>
            <person name="Pfrender M.E."/>
            <person name="Gilbert D."/>
            <person name="Thomas W.K."/>
            <person name="Tucker A."/>
            <person name="Oakley T.H."/>
            <person name="Tokishita S."/>
            <person name="Aerts A."/>
            <person name="Arnold G.J."/>
            <person name="Basu M.K."/>
            <person name="Bauer D.J."/>
            <person name="Caceres C.E."/>
            <person name="Carmel L."/>
            <person name="Casola C."/>
            <person name="Choi J.H."/>
            <person name="Detter J.C."/>
            <person name="Dong Q."/>
            <person name="Dusheyko S."/>
            <person name="Eads B.D."/>
            <person name="Frohlich T."/>
            <person name="Geiler-Samerotte K.A."/>
            <person name="Gerlach D."/>
            <person name="Hatcher P."/>
            <person name="Jogdeo S."/>
            <person name="Krijgsveld J."/>
            <person name="Kriventseva E.V."/>
            <person name="Kultz D."/>
            <person name="Laforsch C."/>
            <person name="Lindquist E."/>
            <person name="Lopez J."/>
            <person name="Manak J.R."/>
            <person name="Muller J."/>
            <person name="Pangilinan J."/>
            <person name="Patwardhan R.P."/>
            <person name="Pitluck S."/>
            <person name="Pritham E.J."/>
            <person name="Rechtsteiner A."/>
            <person name="Rho M."/>
            <person name="Rogozin I.B."/>
            <person name="Sakarya O."/>
            <person name="Salamov A."/>
            <person name="Schaack S."/>
            <person name="Shapiro H."/>
            <person name="Shiga Y."/>
            <person name="Skalitzky C."/>
            <person name="Smith Z."/>
            <person name="Souvorov A."/>
            <person name="Sung W."/>
            <person name="Tang Z."/>
            <person name="Tsuchiya D."/>
            <person name="Tu H."/>
            <person name="Vos H."/>
            <person name="Wang M."/>
            <person name="Wolf Y.I."/>
            <person name="Yamagata H."/>
            <person name="Yamada T."/>
            <person name="Ye Y."/>
            <person name="Shaw J.R."/>
            <person name="Andrews J."/>
            <person name="Crease T.J."/>
            <person name="Tang H."/>
            <person name="Lucas S.M."/>
            <person name="Robertson H.M."/>
            <person name="Bork P."/>
            <person name="Koonin E.V."/>
            <person name="Zdobnov E.M."/>
            <person name="Grigoriev I.V."/>
            <person name="Lynch M."/>
            <person name="Boore J.L."/>
        </authorList>
    </citation>
    <scope>NUCLEOTIDE SEQUENCE [LARGE SCALE GENOMIC DNA]</scope>
</reference>
<keyword evidence="2" id="KW-1185">Reference proteome</keyword>
<accession>E9HMC1</accession>
<evidence type="ECO:0000313" key="2">
    <source>
        <dbReference type="Proteomes" id="UP000000305"/>
    </source>
</evidence>
<name>E9HMC1_DAPPU</name>
<organism evidence="1 2">
    <name type="scientific">Daphnia pulex</name>
    <name type="common">Water flea</name>
    <dbReference type="NCBI Taxonomy" id="6669"/>
    <lineage>
        <taxon>Eukaryota</taxon>
        <taxon>Metazoa</taxon>
        <taxon>Ecdysozoa</taxon>
        <taxon>Arthropoda</taxon>
        <taxon>Crustacea</taxon>
        <taxon>Branchiopoda</taxon>
        <taxon>Diplostraca</taxon>
        <taxon>Cladocera</taxon>
        <taxon>Anomopoda</taxon>
        <taxon>Daphniidae</taxon>
        <taxon>Daphnia</taxon>
    </lineage>
</organism>
<gene>
    <name evidence="1" type="ORF">DAPPUDRAFT_262094</name>
</gene>
<dbReference type="EMBL" id="GL732685">
    <property type="protein sequence ID" value="EFX67116.1"/>
    <property type="molecule type" value="Genomic_DNA"/>
</dbReference>
<evidence type="ECO:0000313" key="1">
    <source>
        <dbReference type="EMBL" id="EFX67116.1"/>
    </source>
</evidence>
<dbReference type="HOGENOM" id="CLU_1742403_0_0_1"/>
<dbReference type="KEGG" id="dpx:DAPPUDRAFT_262094"/>
<proteinExistence type="predicted"/>
<dbReference type="Proteomes" id="UP000000305">
    <property type="component" value="Unassembled WGS sequence"/>
</dbReference>
<dbReference type="AlphaFoldDB" id="E9HMC1"/>
<sequence length="150" mass="17269">MLFTCVPSFRRPKTRESCAPAIRGQDNLTTQQPTVWWANSPITDTYYPCSQMTKGRLCLDDYNMALDHFAAVSCTSFLFCTFLKKMIKVTVLNYRFLNLHDRHSEKSCPLKRKDKNYSQEGLLFGNPLAATISPFLLPSRFELIRSSPFL</sequence>
<dbReference type="InParanoid" id="E9HMC1"/>